<accession>A0ACB8F3F8</accession>
<comment type="caution">
    <text evidence="1">The sequence shown here is derived from an EMBL/GenBank/DDBJ whole genome shotgun (WGS) entry which is preliminary data.</text>
</comment>
<evidence type="ECO:0000313" key="1">
    <source>
        <dbReference type="EMBL" id="KAH7999617.1"/>
    </source>
</evidence>
<protein>
    <submittedName>
        <fullName evidence="1">Uncharacterized protein</fullName>
    </submittedName>
</protein>
<proteinExistence type="predicted"/>
<dbReference type="EMBL" id="CM037618">
    <property type="protein sequence ID" value="KAH7999617.1"/>
    <property type="molecule type" value="Genomic_DNA"/>
</dbReference>
<gene>
    <name evidence="1" type="ORF">K3G42_015770</name>
</gene>
<keyword evidence="2" id="KW-1185">Reference proteome</keyword>
<evidence type="ECO:0000313" key="2">
    <source>
        <dbReference type="Proteomes" id="UP000827872"/>
    </source>
</evidence>
<name>A0ACB8F3F8_9SAUR</name>
<organism evidence="1 2">
    <name type="scientific">Sphaerodactylus townsendi</name>
    <dbReference type="NCBI Taxonomy" id="933632"/>
    <lineage>
        <taxon>Eukaryota</taxon>
        <taxon>Metazoa</taxon>
        <taxon>Chordata</taxon>
        <taxon>Craniata</taxon>
        <taxon>Vertebrata</taxon>
        <taxon>Euteleostomi</taxon>
        <taxon>Lepidosauria</taxon>
        <taxon>Squamata</taxon>
        <taxon>Bifurcata</taxon>
        <taxon>Gekkota</taxon>
        <taxon>Sphaerodactylidae</taxon>
        <taxon>Sphaerodactylus</taxon>
    </lineage>
</organism>
<sequence>MPATLPDPRGLRWGNFPDPPRIKQRGERDAREQFLKGRLEQLRASFGPHQTRRLADGENRVRHLSPQGKSRKRALQRQESCERPAETETLSWREIWPDREGSYSAVVPKSTATTARHQGQPELLRQLTLHTSPPVAWA</sequence>
<dbReference type="Proteomes" id="UP000827872">
    <property type="component" value="Linkage Group LG05"/>
</dbReference>
<reference evidence="1" key="1">
    <citation type="submission" date="2021-08" db="EMBL/GenBank/DDBJ databases">
        <title>The first chromosome-level gecko genome reveals the dynamic sex chromosomes of Neotropical dwarf geckos (Sphaerodactylidae: Sphaerodactylus).</title>
        <authorList>
            <person name="Pinto B.J."/>
            <person name="Keating S.E."/>
            <person name="Gamble T."/>
        </authorList>
    </citation>
    <scope>NUCLEOTIDE SEQUENCE</scope>
    <source>
        <strain evidence="1">TG3544</strain>
    </source>
</reference>